<gene>
    <name evidence="10" type="ORF">EV213_10276</name>
</gene>
<reference evidence="10 11" key="1">
    <citation type="submission" date="2019-03" db="EMBL/GenBank/DDBJ databases">
        <title>Genomic Encyclopedia of Type Strains, Phase IV (KMG-IV): sequencing the most valuable type-strain genomes for metagenomic binning, comparative biology and taxonomic classification.</title>
        <authorList>
            <person name="Goeker M."/>
        </authorList>
    </citation>
    <scope>NUCLEOTIDE SEQUENCE [LARGE SCALE GENOMIC DNA]</scope>
    <source>
        <strain evidence="10 11">DSM 28697</strain>
    </source>
</reference>
<dbReference type="AlphaFoldDB" id="A0A4R6U6C0"/>
<comment type="cofactor">
    <cofactor evidence="6">
        <name>Zn(2+)</name>
        <dbReference type="ChEBI" id="CHEBI:29105"/>
    </cofactor>
    <text evidence="6">Binds 1 zinc ion per subunit.</text>
</comment>
<feature type="transmembrane region" description="Helical" evidence="7">
    <location>
        <begin position="335"/>
        <end position="352"/>
    </location>
</feature>
<dbReference type="Proteomes" id="UP000295632">
    <property type="component" value="Unassembled WGS sequence"/>
</dbReference>
<dbReference type="GO" id="GO:0046872">
    <property type="term" value="F:metal ion binding"/>
    <property type="evidence" value="ECO:0007669"/>
    <property type="project" value="UniProtKB-KW"/>
</dbReference>
<feature type="transmembrane region" description="Helical" evidence="7">
    <location>
        <begin position="76"/>
        <end position="96"/>
    </location>
</feature>
<feature type="domain" description="Peptidase M48" evidence="8">
    <location>
        <begin position="208"/>
        <end position="416"/>
    </location>
</feature>
<organism evidence="10 11">
    <name type="scientific">Aureibacillus halotolerans</name>
    <dbReference type="NCBI Taxonomy" id="1508390"/>
    <lineage>
        <taxon>Bacteria</taxon>
        <taxon>Bacillati</taxon>
        <taxon>Bacillota</taxon>
        <taxon>Bacilli</taxon>
        <taxon>Bacillales</taxon>
        <taxon>Bacillaceae</taxon>
        <taxon>Aureibacillus</taxon>
    </lineage>
</organism>
<dbReference type="Pfam" id="PF16491">
    <property type="entry name" value="Peptidase_M48_N"/>
    <property type="match status" value="1"/>
</dbReference>
<dbReference type="Gene3D" id="3.30.2010.10">
    <property type="entry name" value="Metalloproteases ('zincins'), catalytic domain"/>
    <property type="match status" value="1"/>
</dbReference>
<evidence type="ECO:0000256" key="7">
    <source>
        <dbReference type="SAM" id="Phobius"/>
    </source>
</evidence>
<feature type="transmembrane region" description="Helical" evidence="7">
    <location>
        <begin position="108"/>
        <end position="128"/>
    </location>
</feature>
<dbReference type="InterPro" id="IPR032456">
    <property type="entry name" value="Peptidase_M48_N"/>
</dbReference>
<evidence type="ECO:0000256" key="6">
    <source>
        <dbReference type="RuleBase" id="RU003983"/>
    </source>
</evidence>
<feature type="transmembrane region" description="Helical" evidence="7">
    <location>
        <begin position="288"/>
        <end position="315"/>
    </location>
</feature>
<comment type="caution">
    <text evidence="10">The sequence shown here is derived from an EMBL/GenBank/DDBJ whole genome shotgun (WGS) entry which is preliminary data.</text>
</comment>
<evidence type="ECO:0000256" key="3">
    <source>
        <dbReference type="ARBA" id="ARBA00022801"/>
    </source>
</evidence>
<keyword evidence="7" id="KW-0812">Transmembrane</keyword>
<name>A0A4R6U6C0_9BACI</name>
<keyword evidence="4 6" id="KW-0862">Zinc</keyword>
<dbReference type="PANTHER" id="PTHR10120">
    <property type="entry name" value="CAAX PRENYL PROTEASE 1"/>
    <property type="match status" value="1"/>
</dbReference>
<feature type="transmembrane region" description="Helical" evidence="7">
    <location>
        <begin position="176"/>
        <end position="199"/>
    </location>
</feature>
<dbReference type="InterPro" id="IPR001915">
    <property type="entry name" value="Peptidase_M48"/>
</dbReference>
<keyword evidence="2" id="KW-0479">Metal-binding</keyword>
<accession>A0A4R6U6C0</accession>
<keyword evidence="11" id="KW-1185">Reference proteome</keyword>
<evidence type="ECO:0000256" key="4">
    <source>
        <dbReference type="ARBA" id="ARBA00022833"/>
    </source>
</evidence>
<evidence type="ECO:0000259" key="9">
    <source>
        <dbReference type="Pfam" id="PF16491"/>
    </source>
</evidence>
<evidence type="ECO:0000313" key="11">
    <source>
        <dbReference type="Proteomes" id="UP000295632"/>
    </source>
</evidence>
<proteinExistence type="inferred from homology"/>
<dbReference type="EMBL" id="SNYJ01000002">
    <property type="protein sequence ID" value="TDQ42048.1"/>
    <property type="molecule type" value="Genomic_DNA"/>
</dbReference>
<comment type="similarity">
    <text evidence="6">Belongs to the peptidase M48 family.</text>
</comment>
<keyword evidence="3 6" id="KW-0378">Hydrolase</keyword>
<feature type="domain" description="CAAX prenyl protease 1 N-terminal" evidence="9">
    <location>
        <begin position="74"/>
        <end position="204"/>
    </location>
</feature>
<keyword evidence="7" id="KW-0472">Membrane</keyword>
<sequence length="422" mass="48591">MASLSVWYQRFCWVYVVYAFGISVYFLFFASFTPPGKYDGTEADLLALLAPGEWQAHEQLAKVRYLVYFLVTPLKWLIYGMFLWTTFGMAMQEALFRGVRRQLRLPAYLAFIYVVVDVAMLPFSYVQYRLAVREGLSVQSIGDWLQDWLVSSLVQIVLIGFIAILVYSFMKKFRHWWLWMWLLAAPLACMYVILQPIVIEPLFYETKPLENTETEQDILAFATSQDIGVNHLYEVNRSSTSTALNAYVYGIGHTARIVMWDTTLLALAPDEILYITAHEFGHFVEKHFYLGLAGSILLMLPMFYCIDQLLTHFVVRSSNAQPLKLPQTKSDARTLPFVLLVLSVLLFLSSPIQNGVSRVMEERADEYALTHAPDQQAGIRAYQAIGLRNYSVAYPPNWVQWWLSSHPPISDRIYQIVQSDET</sequence>
<dbReference type="GO" id="GO:0004222">
    <property type="term" value="F:metalloendopeptidase activity"/>
    <property type="evidence" value="ECO:0007669"/>
    <property type="project" value="InterPro"/>
</dbReference>
<evidence type="ECO:0000313" key="10">
    <source>
        <dbReference type="EMBL" id="TDQ42048.1"/>
    </source>
</evidence>
<evidence type="ECO:0000256" key="5">
    <source>
        <dbReference type="ARBA" id="ARBA00023049"/>
    </source>
</evidence>
<protein>
    <submittedName>
        <fullName evidence="10">Zn-dependent protease with chaperone function</fullName>
    </submittedName>
</protein>
<dbReference type="Pfam" id="PF01435">
    <property type="entry name" value="Peptidase_M48"/>
    <property type="match status" value="1"/>
</dbReference>
<feature type="transmembrane region" description="Helical" evidence="7">
    <location>
        <begin position="12"/>
        <end position="32"/>
    </location>
</feature>
<keyword evidence="7" id="KW-1133">Transmembrane helix</keyword>
<feature type="transmembrane region" description="Helical" evidence="7">
    <location>
        <begin position="148"/>
        <end position="169"/>
    </location>
</feature>
<dbReference type="GO" id="GO:0006508">
    <property type="term" value="P:proteolysis"/>
    <property type="evidence" value="ECO:0007669"/>
    <property type="project" value="UniProtKB-KW"/>
</dbReference>
<keyword evidence="1 6" id="KW-0645">Protease</keyword>
<evidence type="ECO:0000256" key="1">
    <source>
        <dbReference type="ARBA" id="ARBA00022670"/>
    </source>
</evidence>
<evidence type="ECO:0000256" key="2">
    <source>
        <dbReference type="ARBA" id="ARBA00022723"/>
    </source>
</evidence>
<keyword evidence="5 6" id="KW-0482">Metalloprotease</keyword>
<evidence type="ECO:0000259" key="8">
    <source>
        <dbReference type="Pfam" id="PF01435"/>
    </source>
</evidence>